<keyword evidence="8 10" id="KW-0472">Membrane</keyword>
<reference evidence="11 12" key="1">
    <citation type="submission" date="2007-08" db="EMBL/GenBank/DDBJ databases">
        <title>Complete sequence of Thermotoga lettingae TMO.</title>
        <authorList>
            <consortium name="US DOE Joint Genome Institute"/>
            <person name="Copeland A."/>
            <person name="Lucas S."/>
            <person name="Lapidus A."/>
            <person name="Barry K."/>
            <person name="Glavina del Rio T."/>
            <person name="Dalin E."/>
            <person name="Tice H."/>
            <person name="Pitluck S."/>
            <person name="Foster B."/>
            <person name="Bruce D."/>
            <person name="Schmutz J."/>
            <person name="Larimer F."/>
            <person name="Land M."/>
            <person name="Hauser L."/>
            <person name="Kyrpides N."/>
            <person name="Mikhailova N."/>
            <person name="Nelson K."/>
            <person name="Gogarten J.P."/>
            <person name="Noll K."/>
            <person name="Richardson P."/>
        </authorList>
    </citation>
    <scope>NUCLEOTIDE SEQUENCE [LARGE SCALE GENOMIC DNA]</scope>
    <source>
        <strain evidence="12">ATCC BAA-301 / DSM 14385 / NBRC 107922 / TMO</strain>
    </source>
</reference>
<dbReference type="GO" id="GO:0015297">
    <property type="term" value="F:antiporter activity"/>
    <property type="evidence" value="ECO:0007669"/>
    <property type="project" value="UniProtKB-KW"/>
</dbReference>
<sequence>MSRDLTQGNLTKNLFYMALPTMGGFALQALYDVVDMFWIGRISAKAIAGVAVFSTVFWLIEVLNEIIGVSSISLISQNYGAKDYERTNRVIEQTIVFKAFVALIASLLLVLFLKPLMSFFSKDREVIQAGLEYGYWRSFFMPIFFATYSTYTAQRTTGESRLPMIIMGASAVLNIILDPVFMFEKIPGINMKGFGLGVSGAAVATVISTCVAFIWGFGLLLKGRGEIKISIRGLFRLDREIDKKLMTIGLPSGVEVFMRSLSNAVLMKFLAAYGSTTLAVVGVVSRLMGLAFIPLMGFSMGASTIIGQNLGANKIERAEKTVLLAAIYSSLFVLGFVVLANIFPETIMNFFVHEPEVIAEGVSAVRIGSWSILIAAFAVALMSSFFGAGYTLPAMLSSIIGRWFAQLPYVAIVTLLFKLPSLYVWFSFIIAEIAELAYAAIVFSKGKWKEYRVR</sequence>
<dbReference type="GO" id="GO:0006811">
    <property type="term" value="P:monoatomic ion transport"/>
    <property type="evidence" value="ECO:0007669"/>
    <property type="project" value="UniProtKB-KW"/>
</dbReference>
<evidence type="ECO:0000256" key="8">
    <source>
        <dbReference type="ARBA" id="ARBA00023136"/>
    </source>
</evidence>
<dbReference type="InterPro" id="IPR002528">
    <property type="entry name" value="MATE_fam"/>
</dbReference>
<dbReference type="CDD" id="cd13137">
    <property type="entry name" value="MATE_NorM_like"/>
    <property type="match status" value="1"/>
</dbReference>
<evidence type="ECO:0000256" key="1">
    <source>
        <dbReference type="ARBA" id="ARBA00004651"/>
    </source>
</evidence>
<proteinExistence type="predicted"/>
<evidence type="ECO:0000256" key="5">
    <source>
        <dbReference type="ARBA" id="ARBA00022692"/>
    </source>
</evidence>
<keyword evidence="6 10" id="KW-1133">Transmembrane helix</keyword>
<dbReference type="PANTHER" id="PTHR43298">
    <property type="entry name" value="MULTIDRUG RESISTANCE PROTEIN NORM-RELATED"/>
    <property type="match status" value="1"/>
</dbReference>
<dbReference type="InterPro" id="IPR048279">
    <property type="entry name" value="MdtK-like"/>
</dbReference>
<feature type="transmembrane region" description="Helical" evidence="10">
    <location>
        <begin position="37"/>
        <end position="60"/>
    </location>
</feature>
<dbReference type="Pfam" id="PF01554">
    <property type="entry name" value="MatE"/>
    <property type="match status" value="2"/>
</dbReference>
<evidence type="ECO:0000256" key="9">
    <source>
        <dbReference type="ARBA" id="ARBA00031636"/>
    </source>
</evidence>
<dbReference type="InterPro" id="IPR050222">
    <property type="entry name" value="MATE_MdtK"/>
</dbReference>
<evidence type="ECO:0000256" key="3">
    <source>
        <dbReference type="ARBA" id="ARBA00022449"/>
    </source>
</evidence>
<feature type="transmembrane region" description="Helical" evidence="10">
    <location>
        <begin position="322"/>
        <end position="343"/>
    </location>
</feature>
<feature type="transmembrane region" description="Helical" evidence="10">
    <location>
        <begin position="370"/>
        <end position="392"/>
    </location>
</feature>
<dbReference type="NCBIfam" id="TIGR00797">
    <property type="entry name" value="matE"/>
    <property type="match status" value="1"/>
</dbReference>
<evidence type="ECO:0000256" key="10">
    <source>
        <dbReference type="SAM" id="Phobius"/>
    </source>
</evidence>
<dbReference type="GO" id="GO:0005886">
    <property type="term" value="C:plasma membrane"/>
    <property type="evidence" value="ECO:0007669"/>
    <property type="project" value="UniProtKB-SubCell"/>
</dbReference>
<dbReference type="GO" id="GO:0042910">
    <property type="term" value="F:xenobiotic transmembrane transporter activity"/>
    <property type="evidence" value="ECO:0007669"/>
    <property type="project" value="InterPro"/>
</dbReference>
<keyword evidence="3" id="KW-0050">Antiport</keyword>
<dbReference type="eggNOG" id="COG0534">
    <property type="taxonomic scope" value="Bacteria"/>
</dbReference>
<keyword evidence="5 10" id="KW-0812">Transmembrane</keyword>
<name>A8F6A7_PSELT</name>
<feature type="transmembrane region" description="Helical" evidence="10">
    <location>
        <begin position="12"/>
        <end position="31"/>
    </location>
</feature>
<organism evidence="11 12">
    <name type="scientific">Pseudothermotoga lettingae (strain ATCC BAA-301 / DSM 14385 / NBRC 107922 / TMO)</name>
    <name type="common">Thermotoga lettingae</name>
    <dbReference type="NCBI Taxonomy" id="416591"/>
    <lineage>
        <taxon>Bacteria</taxon>
        <taxon>Thermotogati</taxon>
        <taxon>Thermotogota</taxon>
        <taxon>Thermotogae</taxon>
        <taxon>Thermotogales</taxon>
        <taxon>Thermotogaceae</taxon>
        <taxon>Pseudothermotoga</taxon>
    </lineage>
</organism>
<feature type="transmembrane region" description="Helical" evidence="10">
    <location>
        <begin position="265"/>
        <end position="284"/>
    </location>
</feature>
<dbReference type="HOGENOM" id="CLU_012893_5_3_0"/>
<feature type="transmembrane region" description="Helical" evidence="10">
    <location>
        <begin position="133"/>
        <end position="151"/>
    </location>
</feature>
<dbReference type="Proteomes" id="UP000002016">
    <property type="component" value="Chromosome"/>
</dbReference>
<evidence type="ECO:0000256" key="6">
    <source>
        <dbReference type="ARBA" id="ARBA00022989"/>
    </source>
</evidence>
<evidence type="ECO:0000313" key="11">
    <source>
        <dbReference type="EMBL" id="ABV33691.1"/>
    </source>
</evidence>
<keyword evidence="2" id="KW-0813">Transport</keyword>
<dbReference type="RefSeq" id="WP_012003172.1">
    <property type="nucleotide sequence ID" value="NC_009828.1"/>
</dbReference>
<evidence type="ECO:0000256" key="4">
    <source>
        <dbReference type="ARBA" id="ARBA00022475"/>
    </source>
</evidence>
<dbReference type="AlphaFoldDB" id="A8F6A7"/>
<dbReference type="PANTHER" id="PTHR43298:SF2">
    <property type="entry name" value="FMN_FAD EXPORTER YEEO-RELATED"/>
    <property type="match status" value="1"/>
</dbReference>
<feature type="transmembrane region" description="Helical" evidence="10">
    <location>
        <begin position="194"/>
        <end position="221"/>
    </location>
</feature>
<feature type="transmembrane region" description="Helical" evidence="10">
    <location>
        <begin position="290"/>
        <end position="310"/>
    </location>
</feature>
<dbReference type="EMBL" id="CP000812">
    <property type="protein sequence ID" value="ABV33691.1"/>
    <property type="molecule type" value="Genomic_DNA"/>
</dbReference>
<feature type="transmembrane region" description="Helical" evidence="10">
    <location>
        <begin position="399"/>
        <end position="417"/>
    </location>
</feature>
<feature type="transmembrane region" description="Helical" evidence="10">
    <location>
        <begin position="423"/>
        <end position="444"/>
    </location>
</feature>
<keyword evidence="7" id="KW-0406">Ion transport</keyword>
<feature type="transmembrane region" description="Helical" evidence="10">
    <location>
        <begin position="95"/>
        <end position="113"/>
    </location>
</feature>
<dbReference type="KEGG" id="tle:Tlet_1126"/>
<reference evidence="11 12" key="2">
    <citation type="journal article" date="2009" name="Proc. Natl. Acad. Sci. U.S.A.">
        <title>On the chimeric nature, thermophilic origin, and phylogenetic placement of the Thermotogales.</title>
        <authorList>
            <person name="Zhaxybayeva O."/>
            <person name="Swithers K.S."/>
            <person name="Lapierre P."/>
            <person name="Fournier G.P."/>
            <person name="Bickhart D.M."/>
            <person name="DeBoy R.T."/>
            <person name="Nelson K.E."/>
            <person name="Nesbo C.L."/>
            <person name="Doolittle W.F."/>
            <person name="Gogarten J.P."/>
            <person name="Noll K.M."/>
        </authorList>
    </citation>
    <scope>NUCLEOTIDE SEQUENCE [LARGE SCALE GENOMIC DNA]</scope>
    <source>
        <strain evidence="12">ATCC BAA-301 / DSM 14385 / NBRC 107922 / TMO</strain>
    </source>
</reference>
<keyword evidence="4" id="KW-1003">Cell membrane</keyword>
<evidence type="ECO:0000313" key="12">
    <source>
        <dbReference type="Proteomes" id="UP000002016"/>
    </source>
</evidence>
<keyword evidence="12" id="KW-1185">Reference proteome</keyword>
<dbReference type="STRING" id="416591.Tlet_1126"/>
<dbReference type="PIRSF" id="PIRSF006603">
    <property type="entry name" value="DinF"/>
    <property type="match status" value="1"/>
</dbReference>
<evidence type="ECO:0000256" key="7">
    <source>
        <dbReference type="ARBA" id="ARBA00023065"/>
    </source>
</evidence>
<protein>
    <recommendedName>
        <fullName evidence="9">Multidrug-efflux transporter</fullName>
    </recommendedName>
</protein>
<accession>A8F6A7</accession>
<comment type="subcellular location">
    <subcellularLocation>
        <location evidence="1">Cell membrane</location>
        <topology evidence="1">Multi-pass membrane protein</topology>
    </subcellularLocation>
</comment>
<feature type="transmembrane region" description="Helical" evidence="10">
    <location>
        <begin position="163"/>
        <end position="182"/>
    </location>
</feature>
<gene>
    <name evidence="11" type="ordered locus">Tlet_1126</name>
</gene>
<evidence type="ECO:0000256" key="2">
    <source>
        <dbReference type="ARBA" id="ARBA00022448"/>
    </source>
</evidence>